<evidence type="ECO:0000256" key="1">
    <source>
        <dbReference type="ARBA" id="ARBA00001947"/>
    </source>
</evidence>
<evidence type="ECO:0000313" key="14">
    <source>
        <dbReference type="EMBL" id="BAL56453.1"/>
    </source>
</evidence>
<keyword evidence="7" id="KW-0378">Hydrolase</keyword>
<evidence type="ECO:0000256" key="10">
    <source>
        <dbReference type="ARBA" id="ARBA00023049"/>
    </source>
</evidence>
<feature type="transmembrane region" description="Helical" evidence="12">
    <location>
        <begin position="91"/>
        <end position="108"/>
    </location>
</feature>
<gene>
    <name evidence="14" type="ORF">HGMM_F38G10C03</name>
</gene>
<feature type="transmembrane region" description="Helical" evidence="12">
    <location>
        <begin position="55"/>
        <end position="79"/>
    </location>
</feature>
<dbReference type="GO" id="GO:0004222">
    <property type="term" value="F:metalloendopeptidase activity"/>
    <property type="evidence" value="ECO:0007669"/>
    <property type="project" value="InterPro"/>
</dbReference>
<reference evidence="14" key="2">
    <citation type="journal article" date="2012" name="PLoS ONE">
        <title>A Deeply Branching Thermophilic Bacterium with an Ancient Acetyl-CoA Pathway Dominates a Subsurface Ecosystem.</title>
        <authorList>
            <person name="Takami H."/>
            <person name="Noguchi H."/>
            <person name="Takaki Y."/>
            <person name="Uchiyama I."/>
            <person name="Toyoda A."/>
            <person name="Nishi S."/>
            <person name="Chee G.-J."/>
            <person name="Arai W."/>
            <person name="Nunoura T."/>
            <person name="Itoh T."/>
            <person name="Hattori M."/>
            <person name="Takai K."/>
        </authorList>
    </citation>
    <scope>NUCLEOTIDE SEQUENCE</scope>
</reference>
<dbReference type="Gene3D" id="3.30.2010.10">
    <property type="entry name" value="Metalloproteases ('zincins'), catalytic domain"/>
    <property type="match status" value="1"/>
</dbReference>
<dbReference type="AlphaFoldDB" id="H5SJW7"/>
<dbReference type="InterPro" id="IPR050083">
    <property type="entry name" value="HtpX_protease"/>
</dbReference>
<keyword evidence="11 12" id="KW-0472">Membrane</keyword>
<sequence>MCPSPFAISHLAFALCFGFALVLGEFTLLFWWLYPLERVRRGLTLSRGEYLRLRVGLVFEMLAPLLAVALVALAVVSALYHPRGRSAGDPLWMGLMGVAGVALGVIYTRRGLMLPVRSLSLAQPLQEEVQRMGRELGVQVRTLLVLDGARARMANAFALSGGRIAITDYLLASLTEREVLAVLAHEVAHLAQRRRLWRLWLLKLGAASGLLLGLAPFWRRLPAWSHLLLMGALVGCMAAPMRWLRRQHELEADAFAVSQYGADAMKSALQKVAALHGAPKESKKGIHPSLQQRLARLEQFATR</sequence>
<evidence type="ECO:0000259" key="13">
    <source>
        <dbReference type="Pfam" id="PF01435"/>
    </source>
</evidence>
<evidence type="ECO:0000256" key="8">
    <source>
        <dbReference type="ARBA" id="ARBA00022833"/>
    </source>
</evidence>
<keyword evidence="5 12" id="KW-0812">Transmembrane</keyword>
<protein>
    <submittedName>
        <fullName evidence="14">Hypothetical conserved protein</fullName>
    </submittedName>
</protein>
<dbReference type="GO" id="GO:0005886">
    <property type="term" value="C:plasma membrane"/>
    <property type="evidence" value="ECO:0007669"/>
    <property type="project" value="UniProtKB-SubCell"/>
</dbReference>
<dbReference type="Pfam" id="PF01435">
    <property type="entry name" value="Peptidase_M48"/>
    <property type="match status" value="1"/>
</dbReference>
<feature type="transmembrane region" description="Helical" evidence="12">
    <location>
        <begin position="199"/>
        <end position="218"/>
    </location>
</feature>
<keyword evidence="6" id="KW-0479">Metal-binding</keyword>
<evidence type="ECO:0000256" key="5">
    <source>
        <dbReference type="ARBA" id="ARBA00022692"/>
    </source>
</evidence>
<evidence type="ECO:0000256" key="3">
    <source>
        <dbReference type="ARBA" id="ARBA00022475"/>
    </source>
</evidence>
<evidence type="ECO:0000256" key="12">
    <source>
        <dbReference type="SAM" id="Phobius"/>
    </source>
</evidence>
<keyword evidence="8" id="KW-0862">Zinc</keyword>
<keyword evidence="10" id="KW-0482">Metalloprotease</keyword>
<dbReference type="PANTHER" id="PTHR43221">
    <property type="entry name" value="PROTEASE HTPX"/>
    <property type="match status" value="1"/>
</dbReference>
<evidence type="ECO:0000256" key="4">
    <source>
        <dbReference type="ARBA" id="ARBA00022670"/>
    </source>
</evidence>
<dbReference type="PANTHER" id="PTHR43221:SF1">
    <property type="entry name" value="PROTEASE HTPX"/>
    <property type="match status" value="1"/>
</dbReference>
<evidence type="ECO:0000256" key="2">
    <source>
        <dbReference type="ARBA" id="ARBA00004651"/>
    </source>
</evidence>
<comment type="cofactor">
    <cofactor evidence="1">
        <name>Zn(2+)</name>
        <dbReference type="ChEBI" id="CHEBI:29105"/>
    </cofactor>
</comment>
<organism evidence="14">
    <name type="scientific">uncultured prokaryote</name>
    <dbReference type="NCBI Taxonomy" id="198431"/>
    <lineage>
        <taxon>unclassified sequences</taxon>
        <taxon>environmental samples</taxon>
    </lineage>
</organism>
<comment type="subcellular location">
    <subcellularLocation>
        <location evidence="2">Cell membrane</location>
        <topology evidence="2">Multi-pass membrane protein</topology>
    </subcellularLocation>
</comment>
<dbReference type="GO" id="GO:0006508">
    <property type="term" value="P:proteolysis"/>
    <property type="evidence" value="ECO:0007669"/>
    <property type="project" value="UniProtKB-KW"/>
</dbReference>
<evidence type="ECO:0000256" key="11">
    <source>
        <dbReference type="ARBA" id="ARBA00023136"/>
    </source>
</evidence>
<dbReference type="InterPro" id="IPR001915">
    <property type="entry name" value="Peptidase_M48"/>
</dbReference>
<feature type="transmembrane region" description="Helical" evidence="12">
    <location>
        <begin position="12"/>
        <end position="34"/>
    </location>
</feature>
<keyword evidence="4" id="KW-0645">Protease</keyword>
<evidence type="ECO:0000256" key="7">
    <source>
        <dbReference type="ARBA" id="ARBA00022801"/>
    </source>
</evidence>
<accession>H5SJW7</accession>
<evidence type="ECO:0000256" key="6">
    <source>
        <dbReference type="ARBA" id="ARBA00022723"/>
    </source>
</evidence>
<keyword evidence="9 12" id="KW-1133">Transmembrane helix</keyword>
<keyword evidence="3" id="KW-1003">Cell membrane</keyword>
<dbReference type="GO" id="GO:0046872">
    <property type="term" value="F:metal ion binding"/>
    <property type="evidence" value="ECO:0007669"/>
    <property type="project" value="UniProtKB-KW"/>
</dbReference>
<feature type="transmembrane region" description="Helical" evidence="12">
    <location>
        <begin position="224"/>
        <end position="244"/>
    </location>
</feature>
<dbReference type="EMBL" id="AP011748">
    <property type="protein sequence ID" value="BAL56453.1"/>
    <property type="molecule type" value="Genomic_DNA"/>
</dbReference>
<name>H5SJW7_9ZZZZ</name>
<evidence type="ECO:0000256" key="9">
    <source>
        <dbReference type="ARBA" id="ARBA00022989"/>
    </source>
</evidence>
<proteinExistence type="predicted"/>
<reference evidence="14" key="1">
    <citation type="journal article" date="2005" name="Environ. Microbiol.">
        <title>Genetic and functional properties of uncultivated thermophilic crenarchaeotes from a subsurface gold mine as revealed by analysis of genome fragments.</title>
        <authorList>
            <person name="Nunoura T."/>
            <person name="Hirayama H."/>
            <person name="Takami H."/>
            <person name="Oida H."/>
            <person name="Nishi S."/>
            <person name="Shimamura S."/>
            <person name="Suzuki Y."/>
            <person name="Inagaki F."/>
            <person name="Takai K."/>
            <person name="Nealson K.H."/>
            <person name="Horikoshi K."/>
        </authorList>
    </citation>
    <scope>NUCLEOTIDE SEQUENCE</scope>
</reference>
<feature type="domain" description="Peptidase M48" evidence="13">
    <location>
        <begin position="123"/>
        <end position="299"/>
    </location>
</feature>